<feature type="transmembrane region" description="Helical" evidence="16">
    <location>
        <begin position="2672"/>
        <end position="2692"/>
    </location>
</feature>
<feature type="transmembrane region" description="Helical" evidence="16">
    <location>
        <begin position="2003"/>
        <end position="2024"/>
    </location>
</feature>
<dbReference type="InterPro" id="IPR035976">
    <property type="entry name" value="Sushi/SCR/CCP_sf"/>
</dbReference>
<keyword evidence="3" id="KW-1003">Cell membrane</keyword>
<evidence type="ECO:0000256" key="11">
    <source>
        <dbReference type="ARBA" id="ARBA00023136"/>
    </source>
</evidence>
<dbReference type="PROSITE" id="PS52031">
    <property type="entry name" value="GG_LECTIN"/>
    <property type="match status" value="1"/>
</dbReference>
<feature type="transmembrane region" description="Helical" evidence="16">
    <location>
        <begin position="2044"/>
        <end position="2066"/>
    </location>
</feature>
<evidence type="ECO:0000256" key="13">
    <source>
        <dbReference type="PROSITE-ProRule" id="PRU00076"/>
    </source>
</evidence>
<dbReference type="SMART" id="SM00179">
    <property type="entry name" value="EGF_CA"/>
    <property type="match status" value="4"/>
</dbReference>
<evidence type="ECO:0000256" key="6">
    <source>
        <dbReference type="ARBA" id="ARBA00022723"/>
    </source>
</evidence>
<evidence type="ECO:0000256" key="10">
    <source>
        <dbReference type="ARBA" id="ARBA00022989"/>
    </source>
</evidence>
<keyword evidence="7 17" id="KW-0732">Signal</keyword>
<dbReference type="Pfam" id="PF12248">
    <property type="entry name" value="Methyltransf_FA"/>
    <property type="match status" value="1"/>
</dbReference>
<dbReference type="FunFam" id="2.10.25.10:FF:000038">
    <property type="entry name" value="Fibrillin 2"/>
    <property type="match status" value="4"/>
</dbReference>
<evidence type="ECO:0000259" key="20">
    <source>
        <dbReference type="PROSITE" id="PS50095"/>
    </source>
</evidence>
<evidence type="ECO:0000256" key="9">
    <source>
        <dbReference type="ARBA" id="ARBA00022837"/>
    </source>
</evidence>
<evidence type="ECO:0000256" key="17">
    <source>
        <dbReference type="SAM" id="SignalP"/>
    </source>
</evidence>
<evidence type="ECO:0000259" key="23">
    <source>
        <dbReference type="PROSITE" id="PS51828"/>
    </source>
</evidence>
<feature type="domain" description="F5/8 type C" evidence="18">
    <location>
        <begin position="426"/>
        <end position="578"/>
    </location>
</feature>
<feature type="transmembrane region" description="Helical" evidence="16">
    <location>
        <begin position="1960"/>
        <end position="1979"/>
    </location>
</feature>
<dbReference type="Pfam" id="PF01477">
    <property type="entry name" value="PLAT"/>
    <property type="match status" value="1"/>
</dbReference>
<dbReference type="SUPFAM" id="SSF49899">
    <property type="entry name" value="Concanavalin A-like lectins/glucanases"/>
    <property type="match status" value="1"/>
</dbReference>
<evidence type="ECO:0000259" key="19">
    <source>
        <dbReference type="PROSITE" id="PS50026"/>
    </source>
</evidence>
<dbReference type="Pfam" id="PF07645">
    <property type="entry name" value="EGF_CA"/>
    <property type="match status" value="4"/>
</dbReference>
<feature type="transmembrane region" description="Helical" evidence="16">
    <location>
        <begin position="2494"/>
        <end position="2513"/>
    </location>
</feature>
<feature type="domain" description="Pentraxin (PTX)" evidence="23">
    <location>
        <begin position="588"/>
        <end position="788"/>
    </location>
</feature>
<evidence type="ECO:0000256" key="1">
    <source>
        <dbReference type="ARBA" id="ARBA00004651"/>
    </source>
</evidence>
<dbReference type="SMART" id="SM00159">
    <property type="entry name" value="PTX"/>
    <property type="match status" value="1"/>
</dbReference>
<keyword evidence="25" id="KW-1185">Reference proteome</keyword>
<feature type="domain" description="Sushi" evidence="22">
    <location>
        <begin position="932"/>
        <end position="995"/>
    </location>
</feature>
<dbReference type="InterPro" id="IPR016186">
    <property type="entry name" value="C-type_lectin-like/link_sf"/>
</dbReference>
<dbReference type="PROSITE" id="PS50923">
    <property type="entry name" value="SUSHI"/>
    <property type="match status" value="1"/>
</dbReference>
<dbReference type="Gene3D" id="2.60.120.260">
    <property type="entry name" value="Galactose-binding domain-like"/>
    <property type="match status" value="2"/>
</dbReference>
<feature type="transmembrane region" description="Helical" evidence="16">
    <location>
        <begin position="1753"/>
        <end position="1773"/>
    </location>
</feature>
<dbReference type="InterPro" id="IPR057244">
    <property type="entry name" value="GAIN_B"/>
</dbReference>
<dbReference type="InterPro" id="IPR000436">
    <property type="entry name" value="Sushi_SCR_CCP_dom"/>
</dbReference>
<dbReference type="FunFam" id="2.60.120.260:FF:000105">
    <property type="entry name" value="Sushi, von Willebrand factor type A, EGF and pentraxin domain-containing protein 1"/>
    <property type="match status" value="1"/>
</dbReference>
<dbReference type="SMART" id="SM00303">
    <property type="entry name" value="GPS"/>
    <property type="match status" value="1"/>
</dbReference>
<dbReference type="SMART" id="SM00607">
    <property type="entry name" value="FTP"/>
    <property type="match status" value="1"/>
</dbReference>
<reference evidence="24" key="1">
    <citation type="submission" date="2022-01" db="EMBL/GenBank/DDBJ databases">
        <authorList>
            <person name="Braso-Vives M."/>
        </authorList>
    </citation>
    <scope>NUCLEOTIDE SEQUENCE</scope>
</reference>
<keyword evidence="14" id="KW-0768">Sushi</keyword>
<dbReference type="InterPro" id="IPR006585">
    <property type="entry name" value="FTP1"/>
</dbReference>
<proteinExistence type="inferred from homology"/>
<evidence type="ECO:0000313" key="25">
    <source>
        <dbReference type="Proteomes" id="UP000838412"/>
    </source>
</evidence>
<evidence type="ECO:0000256" key="2">
    <source>
        <dbReference type="ARBA" id="ARBA00007200"/>
    </source>
</evidence>
<name>A0A8J9ZRH3_BRALA</name>
<feature type="transmembrane region" description="Helical" evidence="16">
    <location>
        <begin position="2086"/>
        <end position="2110"/>
    </location>
</feature>
<dbReference type="SMART" id="SM00308">
    <property type="entry name" value="LH2"/>
    <property type="match status" value="1"/>
</dbReference>
<dbReference type="InterPro" id="IPR049883">
    <property type="entry name" value="NOTCH1_EGF-like"/>
</dbReference>
<dbReference type="Pfam" id="PF00354">
    <property type="entry name" value="Pentaxin"/>
    <property type="match status" value="1"/>
</dbReference>
<keyword evidence="4 13" id="KW-0245">EGF-like domain</keyword>
<keyword evidence="9" id="KW-0106">Calcium</keyword>
<evidence type="ECO:0000256" key="15">
    <source>
        <dbReference type="SAM" id="MobiDB-lite"/>
    </source>
</evidence>
<dbReference type="SUPFAM" id="SSF57196">
    <property type="entry name" value="EGF/Laminin"/>
    <property type="match status" value="1"/>
</dbReference>
<evidence type="ECO:0000256" key="12">
    <source>
        <dbReference type="ARBA" id="ARBA00023157"/>
    </source>
</evidence>
<feature type="domain" description="EGF-like" evidence="19">
    <location>
        <begin position="1035"/>
        <end position="1074"/>
    </location>
</feature>
<dbReference type="InterPro" id="IPR013122">
    <property type="entry name" value="PKD1_2_channel"/>
</dbReference>
<feature type="signal peptide" evidence="17">
    <location>
        <begin position="1"/>
        <end position="20"/>
    </location>
</feature>
<feature type="chain" id="PRO_5035467888" evidence="17">
    <location>
        <begin position="21"/>
        <end position="2837"/>
    </location>
</feature>
<dbReference type="InterPro" id="IPR022041">
    <property type="entry name" value="Methyltransf_FA"/>
</dbReference>
<dbReference type="PANTHER" id="PTHR10877">
    <property type="entry name" value="POLYCYSTIN FAMILY MEMBER"/>
    <property type="match status" value="1"/>
</dbReference>
<dbReference type="SMART" id="SM00181">
    <property type="entry name" value="EGF"/>
    <property type="match status" value="4"/>
</dbReference>
<dbReference type="InterPro" id="IPR001024">
    <property type="entry name" value="PLAT/LH2_dom"/>
</dbReference>
<dbReference type="InterPro" id="IPR039477">
    <property type="entry name" value="ILEI/PANDER_dom"/>
</dbReference>
<dbReference type="PROSITE" id="PS50026">
    <property type="entry name" value="EGF_3"/>
    <property type="match status" value="4"/>
</dbReference>
<dbReference type="Pfam" id="PF22633">
    <property type="entry name" value="F5_F8_type_C_2"/>
    <property type="match status" value="1"/>
</dbReference>
<feature type="domain" description="GAIN-B" evidence="21">
    <location>
        <begin position="1558"/>
        <end position="1738"/>
    </location>
</feature>
<dbReference type="FunFam" id="2.60.60.20:FF:000022">
    <property type="entry name" value="Uncharacterized protein"/>
    <property type="match status" value="1"/>
</dbReference>
<dbReference type="SUPFAM" id="SSF49785">
    <property type="entry name" value="Galactose-binding domain-like"/>
    <property type="match status" value="2"/>
</dbReference>
<dbReference type="Pfam" id="PF15711">
    <property type="entry name" value="ILEI"/>
    <property type="match status" value="1"/>
</dbReference>
<dbReference type="InterPro" id="IPR000742">
    <property type="entry name" value="EGF"/>
</dbReference>
<feature type="transmembrane region" description="Helical" evidence="16">
    <location>
        <begin position="2533"/>
        <end position="2555"/>
    </location>
</feature>
<organism evidence="24 25">
    <name type="scientific">Branchiostoma lanceolatum</name>
    <name type="common">Common lancelet</name>
    <name type="synonym">Amphioxus lanceolatum</name>
    <dbReference type="NCBI Taxonomy" id="7740"/>
    <lineage>
        <taxon>Eukaryota</taxon>
        <taxon>Metazoa</taxon>
        <taxon>Chordata</taxon>
        <taxon>Cephalochordata</taxon>
        <taxon>Leptocardii</taxon>
        <taxon>Amphioxiformes</taxon>
        <taxon>Branchiostomatidae</taxon>
        <taxon>Branchiostoma</taxon>
    </lineage>
</organism>
<feature type="transmembrane region" description="Helical" evidence="16">
    <location>
        <begin position="2405"/>
        <end position="2423"/>
    </location>
</feature>
<dbReference type="Pfam" id="PF20519">
    <property type="entry name" value="Polycystin_dom"/>
    <property type="match status" value="1"/>
</dbReference>
<comment type="similarity">
    <text evidence="2">Belongs to the polycystin family.</text>
</comment>
<feature type="transmembrane region" description="Helical" evidence="16">
    <location>
        <begin position="2435"/>
        <end position="2457"/>
    </location>
</feature>
<evidence type="ECO:0000256" key="5">
    <source>
        <dbReference type="ARBA" id="ARBA00022692"/>
    </source>
</evidence>
<dbReference type="Gene3D" id="2.60.220.50">
    <property type="match status" value="1"/>
</dbReference>
<accession>A0A8J9ZRH3</accession>
<comment type="caution">
    <text evidence="13">Lacks conserved residue(s) required for the propagation of feature annotation.</text>
</comment>
<dbReference type="Pfam" id="PF08016">
    <property type="entry name" value="PKD_channel"/>
    <property type="match status" value="1"/>
</dbReference>
<dbReference type="InterPro" id="IPR016187">
    <property type="entry name" value="CTDL_fold"/>
</dbReference>
<dbReference type="Gene3D" id="2.60.60.20">
    <property type="entry name" value="PLAT/LH2 domain"/>
    <property type="match status" value="1"/>
</dbReference>
<dbReference type="PROSITE" id="PS00010">
    <property type="entry name" value="ASX_HYDROXYL"/>
    <property type="match status" value="4"/>
</dbReference>
<evidence type="ECO:0000259" key="21">
    <source>
        <dbReference type="PROSITE" id="PS50221"/>
    </source>
</evidence>
<evidence type="ECO:0000259" key="22">
    <source>
        <dbReference type="PROSITE" id="PS50923"/>
    </source>
</evidence>
<keyword evidence="10 16" id="KW-1133">Transmembrane helix</keyword>
<keyword evidence="12" id="KW-1015">Disulfide bond</keyword>
<feature type="compositionally biased region" description="Low complexity" evidence="15">
    <location>
        <begin position="1172"/>
        <end position="1213"/>
    </location>
</feature>
<dbReference type="InterPro" id="IPR046338">
    <property type="entry name" value="GAIN_dom_sf"/>
</dbReference>
<dbReference type="CDD" id="cd00033">
    <property type="entry name" value="CCP"/>
    <property type="match status" value="1"/>
</dbReference>
<dbReference type="PROSITE" id="PS01187">
    <property type="entry name" value="EGF_CA"/>
    <property type="match status" value="1"/>
</dbReference>
<dbReference type="InterPro" id="IPR046791">
    <property type="entry name" value="Polycystin_dom"/>
</dbReference>
<sequence length="2837" mass="310143">MTGFQLCCVVVVFFAGNITALPGCPAGYLVFDGFCYKAFTTPESHDTASATCSNHGGTLAMPRNEEINEFLVVNVLNEFQNAASAAEGFDVWARSFAKGDPGFSDHGTYIISNGQKSTIEGDYLALRGHQVFILNERTGSVVDKAAFDTHLPNGAQTLMTFLKGVTQGRIIVIIVYDSGQNQPDLAPYGSTTTDLGRRESYAMITRKGTTPSWFVEKKSAKGEGPTIVEAFIPTAGVNVALGKAARQSSLAADRAASRAVDGNTNTNYYAGSCTHTAVEDSPSWWVDLGQSYVIGRVVIFNRQECCPERLNPFNIHIGDSDQVSANPMCGGSHRIDVTQSSMSIPCPGMQGRYVGVRLPGAPRVLTLCEVQVFPGPKKWRDDMRCGQGYPAVDGNPAECDPDGTVPCCSPGNWCGNTAGHCDCQGCVDYRNTLSGAWLSLDPSWVVVSTGTPWVNDGVTYDAAKALDGDTGTHWNPQGPDHTWLIVLDLTAPQTLTRIAVNNYGDTAHDIAAFTLQKSQVGSPYSWENVVFVTTVQGGTGQRQEFGGFQGTARYWRFLITRTHSGNQPWLTELDLFGISPILPYPLRTTEVVRFPSPKSTKNYAKLPASLIQPLTEITTCLHMRSDDNVLGSPVSYDVASSGNEFLLLGLNENKIQLYVNERVEVPIGVLRGIRHFLCVTWSSTAGDWKVYVNGTEIASGSGLAQGQSIPSGGTWILGQEQDSPGGGFHPNQAFAGEISLLNVWDRVLTEAEIGATCGGAAGGNIINWGRDTFELFGQVTTRSSAVECECSHSRSTADVKTYQWDMTLPGSSPLTFSAKANSDAHIALSSEGTTLNDMYEIVIGGWSNTQSVIRRSPRGENKATASTPGFLSATEFRDFWVSWAHDGTIAVGREGESSPFMQWQDPAPLGVGYFGYSTGFESTGEFRFPCRPGCLNPPTPNNNTTRRECSGPFVTPVDGRCTYECRHGYSQASGNDVRTCAADGSWTGSDLQCQDVDECASENACPVDATCENQPGTYHCVCLEGFAGNGTTCTDVDECGNEDACSENAKCENQLGTYRCVCPEGFAWDGTTCTQLDVNECEMNPGICGKNAECINLIGAFDCRCNSGYTMGTGGCKDVDECAKKDACSENAYCVNQPGTYHCVCLEGFTGDGTTCTEIITTTTPAHLTTVETTSATPTGKNTTTTQQKSSTVGTKRSTSTAAPSTASFKTTARTTQQGDDMGPAEASTRPFPTPTVTGALYEAVSESSPHAETTINTIADLQYDRDNPASVLDLLLPNAERNDDGEKDRPIDWTTCTKAMAALARLSRTSGDQGATEAMANLLDTVITMCGTLPLDAQAEGGYVVGAMTDSIKQSVLKGASMEELTSTASAVVDTVSSLMVSGGVETVSAEEEDVAALDRLPPRKREKLRQQMEKKRQQKQEHQWAYQRDVTMSLQKDLDSIADAILDSKGNSVRVEMGSKSVQMVLEKTSGQKLGEKLVTSHAGGVMFPPKHGLAAEGLNIKVVGFDRNPFVWGNSARDIKSSVLDVELKRPEPRGGTIKVKDLTEEITVELKNDPDVFVNPNMVDYRPFPNDSMVFRTFNARRNQTYGVAVSLVAPYPAAVMYGKLGDFPNETDHEFKKEFTRDDFITRTVKSHGASVHTAYTILMPDTEMDNGTEEYTIGLQVDGCPPSRCRYSVDVVRLACVFWDPGMDVDLGSWKGDGCRVSPRSTLTHTVCLCNHLTAFGTSAAPEPNKINFSTVFLRFYDLVNNYVVWTTMVVTMGLYLLMLYPARREDKKDEQRWNIKNVLGNREGHRHRFLMRVDTGHDWGAGTRSKVSFQLNGAEGSTGPRAFQQDGMTFQSGGVDTFLLTTPEPVGDLSRLTVWHDSSGEGRHASWFLERVEVTDLQTFKRTQFVCNDWMGVEHGDGRLVRSLPPTAETDVSVSQRFSLKLREKFKDGHVWMSVVTSRSKSYFTRVQRLSCCLCLLYCKMIASAMWFRGSEQGTSNAVVTVGPIELSEDTLWVSLWTTLQVLPINLIIVQLFRRCRPKGAPKASGSKLPYWFLYVGWALLALTTLASGFFLLLYSVEWGREKSVQWLTAFGLALLQSMVVVQPVQAVVLTFGATILFAGRTKKNAKNDTNEDIEAGKKTLPDRPRIAWTEHEETEQLKQQRAVRKNWLQLSNNGKQCMLGIIIIAATLLIVHEAWSPSAPSINEGLKTRFSEGTNEIKTQHDVLRWIKGTFARKLYRTQHYNDEQLGWEDRVFIADMPAYRVGPVRLGQFRAQSGNCDVQAKFLNQSYKTCVKSFDSRVSGETVATFPGSERTTFGRIVHGTRGSYGGHGYSVDLGETRAEMMVTLKGLEANKWIDRYTAALLLDLTLYHANANLFSAVSLLFEFPPTGGAIATLRVSTFPLTSPGMAPTIRLVAKAVFAACLLFAIIRLVKRARKEGMSFILQVWTVVDVASVVTSLYVIVAIVSKDVFAGKAKSLISQELAKEDRSFVDLSSVAFWSEQLTASVALVIWFNLVKICNLLRVSSRVRTYLDVLIKIRTKLLGSLIIYVLIVIGFSMSGHLLFVPYAAAFQSLGRAVASLTFLPWEDDVSYDVLVTANEMVGPLFLFVANFVLLYLLISFTAAVFASATSGVVGKQGRGRVAAVQQRKKRFAKAAKEARNAAPTHWKSGDVTTTPFTMKLCLAALLATAAVLPLVACWLYDEDVDCVLTEWSDWKAIPGGLVRTRDVLRYHQGNGLPCGDLEEFDMTGAMPTVQQTTANLEENFLGNTPTARAAGNKRDLVLLLDMSGYGSAYSSSSDFDHLKNLVTAPWYQHIFNLDQVSDFENMLDILANRPSHIVCVNFQQG</sequence>
<dbReference type="GO" id="GO:0005262">
    <property type="term" value="F:calcium channel activity"/>
    <property type="evidence" value="ECO:0007669"/>
    <property type="project" value="TreeGrafter"/>
</dbReference>
<dbReference type="SMART" id="SM00032">
    <property type="entry name" value="CCP"/>
    <property type="match status" value="1"/>
</dbReference>
<dbReference type="InterPro" id="IPR008979">
    <property type="entry name" value="Galactose-bd-like_sf"/>
</dbReference>
<dbReference type="PROSITE" id="PS50221">
    <property type="entry name" value="GAIN_B"/>
    <property type="match status" value="1"/>
</dbReference>
<dbReference type="InterPro" id="IPR000421">
    <property type="entry name" value="FA58C"/>
</dbReference>
<dbReference type="PROSITE" id="PS50095">
    <property type="entry name" value="PLAT"/>
    <property type="match status" value="1"/>
</dbReference>
<comment type="subcellular location">
    <subcellularLocation>
        <location evidence="1">Cell membrane</location>
        <topology evidence="1">Multi-pass membrane protein</topology>
    </subcellularLocation>
</comment>
<evidence type="ECO:0000313" key="24">
    <source>
        <dbReference type="EMBL" id="CAH1258975.1"/>
    </source>
</evidence>
<gene>
    <name evidence="24" type="primary">PKD1L3</name>
    <name evidence="24" type="ORF">BLAG_LOCUS16375</name>
</gene>
<dbReference type="Pfam" id="PF01825">
    <property type="entry name" value="GPS"/>
    <property type="match status" value="1"/>
</dbReference>
<dbReference type="EMBL" id="OV696688">
    <property type="protein sequence ID" value="CAH1258975.1"/>
    <property type="molecule type" value="Genomic_DNA"/>
</dbReference>
<dbReference type="PROSITE" id="PS51828">
    <property type="entry name" value="PTX_2"/>
    <property type="match status" value="1"/>
</dbReference>
<dbReference type="PROSITE" id="PS50022">
    <property type="entry name" value="FA58C_3"/>
    <property type="match status" value="1"/>
</dbReference>
<evidence type="ECO:0000256" key="4">
    <source>
        <dbReference type="ARBA" id="ARBA00022536"/>
    </source>
</evidence>
<dbReference type="InterPro" id="IPR001759">
    <property type="entry name" value="PTX_dom"/>
</dbReference>
<dbReference type="InterPro" id="IPR000152">
    <property type="entry name" value="EGF-type_Asp/Asn_hydroxyl_site"/>
</dbReference>
<protein>
    <submittedName>
        <fullName evidence="24">PKD1L3 protein</fullName>
    </submittedName>
</protein>
<dbReference type="InterPro" id="IPR013320">
    <property type="entry name" value="ConA-like_dom_sf"/>
</dbReference>
<evidence type="ECO:0000256" key="16">
    <source>
        <dbReference type="SAM" id="Phobius"/>
    </source>
</evidence>
<evidence type="ECO:0000256" key="7">
    <source>
        <dbReference type="ARBA" id="ARBA00022729"/>
    </source>
</evidence>
<evidence type="ECO:0000256" key="8">
    <source>
        <dbReference type="ARBA" id="ARBA00022737"/>
    </source>
</evidence>
<dbReference type="InterPro" id="IPR001881">
    <property type="entry name" value="EGF-like_Ca-bd_dom"/>
</dbReference>
<dbReference type="InterPro" id="IPR051223">
    <property type="entry name" value="Polycystin"/>
</dbReference>
<keyword evidence="11 16" id="KW-0472">Membrane</keyword>
<dbReference type="GO" id="GO:0005886">
    <property type="term" value="C:plasma membrane"/>
    <property type="evidence" value="ECO:0007669"/>
    <property type="project" value="UniProtKB-SubCell"/>
</dbReference>
<dbReference type="SUPFAM" id="SSF57535">
    <property type="entry name" value="Complement control module/SCR domain"/>
    <property type="match status" value="1"/>
</dbReference>
<dbReference type="GO" id="GO:0050982">
    <property type="term" value="P:detection of mechanical stimulus"/>
    <property type="evidence" value="ECO:0007669"/>
    <property type="project" value="TreeGrafter"/>
</dbReference>
<feature type="domain" description="EGF-like" evidence="19">
    <location>
        <begin position="995"/>
        <end position="1034"/>
    </location>
</feature>
<dbReference type="CDD" id="cd10909">
    <property type="entry name" value="ChtBD1_GH18_2"/>
    <property type="match status" value="1"/>
</dbReference>
<evidence type="ECO:0000256" key="14">
    <source>
        <dbReference type="PROSITE-ProRule" id="PRU00302"/>
    </source>
</evidence>
<feature type="region of interest" description="Disordered" evidence="15">
    <location>
        <begin position="1172"/>
        <end position="1233"/>
    </location>
</feature>
<keyword evidence="5 16" id="KW-0812">Transmembrane</keyword>
<dbReference type="Gene3D" id="2.10.25.10">
    <property type="entry name" value="Laminin"/>
    <property type="match status" value="4"/>
</dbReference>
<dbReference type="SUPFAM" id="SSF49723">
    <property type="entry name" value="Lipase/lipooxygenase domain (PLAT/LH2 domain)"/>
    <property type="match status" value="1"/>
</dbReference>
<dbReference type="SUPFAM" id="SSF57184">
    <property type="entry name" value="Growth factor receptor domain"/>
    <property type="match status" value="1"/>
</dbReference>
<dbReference type="CDD" id="cd00037">
    <property type="entry name" value="CLECT"/>
    <property type="match status" value="1"/>
</dbReference>
<keyword evidence="8" id="KW-0677">Repeat</keyword>
<dbReference type="Proteomes" id="UP000838412">
    <property type="component" value="Chromosome 3"/>
</dbReference>
<dbReference type="Gene3D" id="3.10.100.10">
    <property type="entry name" value="Mannose-Binding Protein A, subunit A"/>
    <property type="match status" value="1"/>
</dbReference>
<dbReference type="CDD" id="cd00054">
    <property type="entry name" value="EGF_CA"/>
    <property type="match status" value="4"/>
</dbReference>
<feature type="domain" description="PLAT" evidence="20">
    <location>
        <begin position="1798"/>
        <end position="1916"/>
    </location>
</feature>
<dbReference type="Gene3D" id="2.60.120.200">
    <property type="match status" value="1"/>
</dbReference>
<dbReference type="InterPro" id="IPR000203">
    <property type="entry name" value="GPS"/>
</dbReference>
<feature type="transmembrane region" description="Helical" evidence="16">
    <location>
        <begin position="2596"/>
        <end position="2620"/>
    </location>
</feature>
<dbReference type="PRINTS" id="PR00895">
    <property type="entry name" value="PENTAXIN"/>
</dbReference>
<feature type="domain" description="EGF-like" evidence="19">
    <location>
        <begin position="1118"/>
        <end position="1157"/>
    </location>
</feature>
<keyword evidence="6" id="KW-0479">Metal-binding</keyword>
<dbReference type="FunFam" id="2.60.220.50:FF:000083">
    <property type="entry name" value="Uncharacterized protein"/>
    <property type="match status" value="1"/>
</dbReference>
<feature type="domain" description="EGF-like" evidence="19">
    <location>
        <begin position="1077"/>
        <end position="1117"/>
    </location>
</feature>
<evidence type="ECO:0000256" key="3">
    <source>
        <dbReference type="ARBA" id="ARBA00022475"/>
    </source>
</evidence>
<dbReference type="InterPro" id="IPR018097">
    <property type="entry name" value="EGF_Ca-bd_CS"/>
</dbReference>
<dbReference type="SUPFAM" id="SSF56436">
    <property type="entry name" value="C-type lectin-like"/>
    <property type="match status" value="1"/>
</dbReference>
<dbReference type="InterPro" id="IPR009030">
    <property type="entry name" value="Growth_fac_rcpt_cys_sf"/>
</dbReference>
<dbReference type="Gene3D" id="2.10.70.10">
    <property type="entry name" value="Complement Module, domain 1"/>
    <property type="match status" value="1"/>
</dbReference>
<dbReference type="Pfam" id="PF00754">
    <property type="entry name" value="F5_F8_type_C"/>
    <property type="match status" value="1"/>
</dbReference>
<dbReference type="InterPro" id="IPR036392">
    <property type="entry name" value="PLAT/LH2_dom_sf"/>
</dbReference>
<dbReference type="PANTHER" id="PTHR10877:SF194">
    <property type="entry name" value="LOCATION OF VULVA DEFECTIVE 1"/>
    <property type="match status" value="1"/>
</dbReference>
<dbReference type="PROSITE" id="PS01186">
    <property type="entry name" value="EGF_2"/>
    <property type="match status" value="4"/>
</dbReference>
<evidence type="ECO:0000259" key="18">
    <source>
        <dbReference type="PROSITE" id="PS50022"/>
    </source>
</evidence>
<dbReference type="GO" id="GO:0005509">
    <property type="term" value="F:calcium ion binding"/>
    <property type="evidence" value="ECO:0007669"/>
    <property type="project" value="InterPro"/>
</dbReference>
<dbReference type="OrthoDB" id="19903at2759"/>